<dbReference type="SUPFAM" id="SSF82171">
    <property type="entry name" value="DPP6 N-terminal domain-like"/>
    <property type="match status" value="1"/>
</dbReference>
<dbReference type="SUPFAM" id="SSF50156">
    <property type="entry name" value="PDZ domain-like"/>
    <property type="match status" value="1"/>
</dbReference>
<protein>
    <recommendedName>
        <fullName evidence="7">Tricorn protease homolog</fullName>
        <ecNumber evidence="7">3.4.21.-</ecNumber>
    </recommendedName>
</protein>
<evidence type="ECO:0000256" key="8">
    <source>
        <dbReference type="PIRSR" id="PIRSR036421-1"/>
    </source>
</evidence>
<dbReference type="Gene3D" id="2.120.10.60">
    <property type="entry name" value="Tricorn protease N-terminal domain"/>
    <property type="match status" value="2"/>
</dbReference>
<dbReference type="PANTHER" id="PTHR43253">
    <property type="entry name" value="TRICORN PROTEASE HOMOLOG 2-RELATED"/>
    <property type="match status" value="1"/>
</dbReference>
<feature type="active site" description="Charge relay system" evidence="8">
    <location>
        <position position="1039"/>
    </location>
</feature>
<evidence type="ECO:0000256" key="9">
    <source>
        <dbReference type="PIRSR" id="PIRSR036421-3"/>
    </source>
</evidence>
<comment type="function">
    <text evidence="7">Degrades oligopeptides.</text>
</comment>
<dbReference type="Pfam" id="PF07676">
    <property type="entry name" value="PD40"/>
    <property type="match status" value="1"/>
</dbReference>
<dbReference type="InterPro" id="IPR011659">
    <property type="entry name" value="WD40"/>
</dbReference>
<keyword evidence="6 7" id="KW-0720">Serine protease</keyword>
<dbReference type="InterPro" id="IPR036034">
    <property type="entry name" value="PDZ_sf"/>
</dbReference>
<dbReference type="InterPro" id="IPR029045">
    <property type="entry name" value="ClpP/crotonase-like_dom_sf"/>
</dbReference>
<dbReference type="Pfam" id="PF26549">
    <property type="entry name" value="Tricorn_N"/>
    <property type="match status" value="1"/>
</dbReference>
<keyword evidence="13" id="KW-1185">Reference proteome</keyword>
<feature type="active site" description="Charge relay system" evidence="8">
    <location>
        <position position="767"/>
    </location>
</feature>
<dbReference type="SUPFAM" id="SSF69304">
    <property type="entry name" value="Tricorn protease N-terminal domain"/>
    <property type="match status" value="1"/>
</dbReference>
<evidence type="ECO:0000313" key="13">
    <source>
        <dbReference type="Proteomes" id="UP000198990"/>
    </source>
</evidence>
<dbReference type="GO" id="GO:0005737">
    <property type="term" value="C:cytoplasm"/>
    <property type="evidence" value="ECO:0007669"/>
    <property type="project" value="UniProtKB-SubCell"/>
</dbReference>
<dbReference type="RefSeq" id="WP_091619198.1">
    <property type="nucleotide sequence ID" value="NZ_FNZN01000001.1"/>
</dbReference>
<dbReference type="STRING" id="228957.SAMN04488008_101401"/>
<organism evidence="12 13">
    <name type="scientific">Maribacter orientalis</name>
    <dbReference type="NCBI Taxonomy" id="228957"/>
    <lineage>
        <taxon>Bacteria</taxon>
        <taxon>Pseudomonadati</taxon>
        <taxon>Bacteroidota</taxon>
        <taxon>Flavobacteriia</taxon>
        <taxon>Flavobacteriales</taxon>
        <taxon>Flavobacteriaceae</taxon>
        <taxon>Maribacter</taxon>
    </lineage>
</organism>
<proteinExistence type="inferred from homology"/>
<dbReference type="InterPro" id="IPR012393">
    <property type="entry name" value="Tricorn_protease"/>
</dbReference>
<feature type="site" description="Transition state stabilizer; via amide nitrogen" evidence="9">
    <location>
        <position position="984"/>
    </location>
</feature>
<dbReference type="InterPro" id="IPR005151">
    <property type="entry name" value="Tail-specific_protease"/>
</dbReference>
<keyword evidence="4 7" id="KW-0645">Protease</keyword>
<dbReference type="GO" id="GO:0006508">
    <property type="term" value="P:proteolysis"/>
    <property type="evidence" value="ECO:0007669"/>
    <property type="project" value="UniProtKB-UniRule"/>
</dbReference>
<dbReference type="Gene3D" id="2.120.10.30">
    <property type="entry name" value="TolB, C-terminal domain"/>
    <property type="match status" value="1"/>
</dbReference>
<evidence type="ECO:0000256" key="7">
    <source>
        <dbReference type="PIRNR" id="PIRNR036421"/>
    </source>
</evidence>
<keyword evidence="5 7" id="KW-0378">Hydrolase</keyword>
<dbReference type="AlphaFoldDB" id="A0A1H7GN05"/>
<evidence type="ECO:0000256" key="1">
    <source>
        <dbReference type="ARBA" id="ARBA00004496"/>
    </source>
</evidence>
<dbReference type="CDD" id="cd07562">
    <property type="entry name" value="Peptidase_S41_TRI"/>
    <property type="match status" value="1"/>
</dbReference>
<evidence type="ECO:0000256" key="2">
    <source>
        <dbReference type="ARBA" id="ARBA00008524"/>
    </source>
</evidence>
<keyword evidence="3 7" id="KW-0963">Cytoplasm</keyword>
<dbReference type="Proteomes" id="UP000198990">
    <property type="component" value="Unassembled WGS sequence"/>
</dbReference>
<reference evidence="13" key="1">
    <citation type="submission" date="2016-10" db="EMBL/GenBank/DDBJ databases">
        <authorList>
            <person name="Varghese N."/>
            <person name="Submissions S."/>
        </authorList>
    </citation>
    <scope>NUCLEOTIDE SEQUENCE [LARGE SCALE GENOMIC DNA]</scope>
    <source>
        <strain evidence="13">DSM 16471</strain>
    </source>
</reference>
<accession>A0A1H7GN05</accession>
<feature type="domain" description="Tricorn protease C1" evidence="11">
    <location>
        <begin position="704"/>
        <end position="761"/>
    </location>
</feature>
<evidence type="ECO:0000256" key="6">
    <source>
        <dbReference type="ARBA" id="ARBA00022825"/>
    </source>
</evidence>
<dbReference type="Gene3D" id="3.30.750.44">
    <property type="match status" value="1"/>
</dbReference>
<dbReference type="Pfam" id="PF03572">
    <property type="entry name" value="Peptidase_S41"/>
    <property type="match status" value="1"/>
</dbReference>
<name>A0A1H7GN05_9FLAO</name>
<dbReference type="EC" id="3.4.21.-" evidence="7"/>
<dbReference type="InterPro" id="IPR011042">
    <property type="entry name" value="6-blade_b-propeller_TolB-like"/>
</dbReference>
<evidence type="ECO:0000259" key="10">
    <source>
        <dbReference type="Pfam" id="PF03572"/>
    </source>
</evidence>
<feature type="domain" description="Tail specific protease" evidence="10">
    <location>
        <begin position="896"/>
        <end position="1047"/>
    </location>
</feature>
<dbReference type="InterPro" id="IPR028204">
    <property type="entry name" value="Tricorn_C1"/>
</dbReference>
<dbReference type="Gene3D" id="2.30.42.10">
    <property type="match status" value="1"/>
</dbReference>
<dbReference type="SUPFAM" id="SSF52096">
    <property type="entry name" value="ClpP/crotonase"/>
    <property type="match status" value="1"/>
</dbReference>
<dbReference type="PIRSF" id="PIRSF036421">
    <property type="entry name" value="Tricorn_protease"/>
    <property type="match status" value="1"/>
</dbReference>
<evidence type="ECO:0000259" key="11">
    <source>
        <dbReference type="Pfam" id="PF14684"/>
    </source>
</evidence>
<dbReference type="Gene3D" id="3.90.226.10">
    <property type="entry name" value="2-enoyl-CoA Hydratase, Chain A, domain 1"/>
    <property type="match status" value="1"/>
</dbReference>
<evidence type="ECO:0000256" key="5">
    <source>
        <dbReference type="ARBA" id="ARBA00022801"/>
    </source>
</evidence>
<dbReference type="OrthoDB" id="9815657at2"/>
<dbReference type="GO" id="GO:0008236">
    <property type="term" value="F:serine-type peptidase activity"/>
    <property type="evidence" value="ECO:0007669"/>
    <property type="project" value="UniProtKB-UniRule"/>
</dbReference>
<dbReference type="Pfam" id="PF14684">
    <property type="entry name" value="Tricorn_C1"/>
    <property type="match status" value="1"/>
</dbReference>
<sequence>MKYSIFTVLTVCLTFIGSAQTNPKWARYPSISPDGKTIAFTYKGNLFSVLANGGVAKQLTFHSAHDYAPVWSKNGGKIAFSSNRYGNFDVYVMDAQGGPATRLTYHSNDETPFSFSADDTMVLFGANRLDAVAHRQYPDDSQPELYSVPVNGGRVDQVLTVPAEDVQVNTDGTKMVYHDKKGYEDTFRKHHTSAITRDIWSYEPATGKHIKLTNFNGEDRNPVFSKDGSSIYYLSEQEGSFNVFSMSLTAEPKIMALTNFKTHPIRSLSIGNNTLAFGYDGEIYTLEAGEEAKKVEIIIRTQEDSNPIKYVSVNGGVQEMDIAPNGKEIAFISRGEVFVTSFDGSLTKRITDTPEQERFVKFMPDGKGVAYASERNGKWSIFKSSKVRSQEPYFFAATVFKEDTLVTSKEDIYLPEFSPDSTYVAYIEGRRTLKVKNLKTNDITTLLTPNELIHMQDGDQYFQWSPDSNWLLVDWGVSLSNSEVLLISKDGKQRKNLTQGGYYDGSPKWVNEGNQILYFSNRDGLKSYATSGKSELDVYSMFLNQDSWDKFNNSKAEYDLLKMIEETAKEKKDEAKSVDKKKKDDKKKEAEVKPLKFDLEDVERRKSRLTIHSSLLADAVLSKDGEKLYYLTRFEKDLNLWETEIRTKSTKMLISLDAKKGNLQWDAKKENLFLLADGKIAKVDITAAKTEPVKLNSEMVLDADAERKYMFDHIWLRTNGIFYTSTFHGIDWKAMRTEYEKYLPHIGNDYEFAEMISEMLGELNVSHAAGRFSDNIDNGDKTASLGVFFDYAHNGDGLKITEVIKGGPLDKSGFDVKPGMIIEKINGVPIGSTMDAAFYLNRIEGDFTLLDMVDENNKRKQITVKPISLRDEGSLLYDRWVKNNEKEVLAKSNGTLGYVHIPGMSDGPYRTIYEEMLGKFNDKKGIIVDTRFNGGGDLVADLAMFFTGVPFLSYETEARVVGGEPTSRWTKPTLAMFNESMYSDGSCFASGYVDLKIGKTVGMPVPGTCSWAGWESLPNGGRWGVVPVSSKNKAGEWMENNETNPEILIKNQPELIAKGTDEQLEKSIEVLMKEVE</sequence>
<gene>
    <name evidence="12" type="ORF">SAMN04488008_101401</name>
</gene>
<evidence type="ECO:0000313" key="12">
    <source>
        <dbReference type="EMBL" id="SEK39543.1"/>
    </source>
</evidence>
<feature type="active site" description="Nucleophile" evidence="8">
    <location>
        <position position="983"/>
    </location>
</feature>
<evidence type="ECO:0000256" key="4">
    <source>
        <dbReference type="ARBA" id="ARBA00022670"/>
    </source>
</evidence>
<comment type="subcellular location">
    <subcellularLocation>
        <location evidence="1 7">Cytoplasm</location>
    </subcellularLocation>
</comment>
<comment type="similarity">
    <text evidence="2 7">Belongs to the peptidase S41B family.</text>
</comment>
<dbReference type="EMBL" id="FNZN01000001">
    <property type="protein sequence ID" value="SEK39543.1"/>
    <property type="molecule type" value="Genomic_DNA"/>
</dbReference>
<evidence type="ECO:0000256" key="3">
    <source>
        <dbReference type="ARBA" id="ARBA00022490"/>
    </source>
</evidence>
<dbReference type="PANTHER" id="PTHR43253:SF1">
    <property type="entry name" value="TRICORN PROTEASE HOMOLOG 2-RELATED"/>
    <property type="match status" value="1"/>
</dbReference>